<comment type="caution">
    <text evidence="4">The sequence shown here is derived from an EMBL/GenBank/DDBJ whole genome shotgun (WGS) entry which is preliminary data.</text>
</comment>
<dbReference type="PANTHER" id="PTHR43248">
    <property type="entry name" value="2-SUCCINYL-6-HYDROXY-2,4-CYCLOHEXADIENE-1-CARBOXYLATE SYNTHASE"/>
    <property type="match status" value="1"/>
</dbReference>
<evidence type="ECO:0000313" key="5">
    <source>
        <dbReference type="Proteomes" id="UP000038010"/>
    </source>
</evidence>
<dbReference type="Pfam" id="PF08386">
    <property type="entry name" value="Abhydrolase_4"/>
    <property type="match status" value="1"/>
</dbReference>
<dbReference type="InterPro" id="IPR029058">
    <property type="entry name" value="AB_hydrolase_fold"/>
</dbReference>
<comment type="similarity">
    <text evidence="1">Belongs to the peptidase S33 family.</text>
</comment>
<feature type="domain" description="Peptidase S33 tripeptidyl aminopeptidase-like C-terminal" evidence="3">
    <location>
        <begin position="451"/>
        <end position="552"/>
    </location>
</feature>
<protein>
    <submittedName>
        <fullName evidence="4">Putative hydrolase</fullName>
    </submittedName>
</protein>
<evidence type="ECO:0000259" key="3">
    <source>
        <dbReference type="Pfam" id="PF08386"/>
    </source>
</evidence>
<keyword evidence="2 4" id="KW-0378">Hydrolase</keyword>
<accession>A0A0N1H077</accession>
<dbReference type="VEuPathDB" id="FungiDB:AB675_1592"/>
<dbReference type="GeneID" id="28733374"/>
<dbReference type="InterPro" id="IPR051601">
    <property type="entry name" value="Serine_prot/Carboxylest_S33"/>
</dbReference>
<sequence>MADFAQMDGLSSWTIKQLYKWLQSGIRFFDESSLCRHKMDRLFELLSALLIGTSALPSSPPESCLDWTPCNISFGYQGWLTPPPYPYQCANLTVPLDYTDPNSEDLTLDLLRVEALHKPAKKSILLNPGGPGASGIQFVALTSDAIHEVLGGDYDLIGFDPRGTGRTLPFACNETFSQDPGGANLTLPTNVDVPKDKLVMFNVEQVVDEAFPFNERFADKCEQQMKDAGSYLGTAFVARDTMLEIAKAIDGKDALLNYIGIGHGTYIGQTFAAMFPERVGSFLLDSNVNPRDWRSGFQYSTSQDADKALLNMLHECINNPDKCALARYAPSGDPLKLLAFINSQRYKIEELPDYQSLFYSWESFKQLLHSILYSPIQWSWATDIIQEELFPIKNSSDRWPPFKLPDGEPGPEWNLGINALHGIMCSDSLWKTSQKEELLHVAQKQWQTSAFADILSHRFAWPCAVWKMKSKEIYDGDFEVKTASPVMFVNGKFDPITPWSSAVNVSAGFEGSVLLEHGGVGHGMYAHPSLCTAKAVRAYLDEGVLPQPGTRCEPDVDPFDVELPEFGLPEPGKKKVKRRSLGGDITEGDLKLLKAMRKLNVHLNQIELGEMASWPQ</sequence>
<evidence type="ECO:0000256" key="1">
    <source>
        <dbReference type="ARBA" id="ARBA00010088"/>
    </source>
</evidence>
<dbReference type="GO" id="GO:0016787">
    <property type="term" value="F:hydrolase activity"/>
    <property type="evidence" value="ECO:0007669"/>
    <property type="project" value="UniProtKB-KW"/>
</dbReference>
<reference evidence="4 5" key="1">
    <citation type="submission" date="2015-06" db="EMBL/GenBank/DDBJ databases">
        <title>Draft genome of the ant-associated black yeast Phialophora attae CBS 131958.</title>
        <authorList>
            <person name="Moreno L.F."/>
            <person name="Stielow B.J."/>
            <person name="de Hoog S."/>
            <person name="Vicente V.A."/>
            <person name="Weiss V.A."/>
            <person name="de Vries M."/>
            <person name="Cruz L.M."/>
            <person name="Souza E.M."/>
        </authorList>
    </citation>
    <scope>NUCLEOTIDE SEQUENCE [LARGE SCALE GENOMIC DNA]</scope>
    <source>
        <strain evidence="4 5">CBS 131958</strain>
    </source>
</reference>
<dbReference type="PANTHER" id="PTHR43248:SF25">
    <property type="entry name" value="AB HYDROLASE-1 DOMAIN-CONTAINING PROTEIN-RELATED"/>
    <property type="match status" value="1"/>
</dbReference>
<evidence type="ECO:0000256" key="2">
    <source>
        <dbReference type="ARBA" id="ARBA00022801"/>
    </source>
</evidence>
<dbReference type="Gene3D" id="3.40.50.1820">
    <property type="entry name" value="alpha/beta hydrolase"/>
    <property type="match status" value="1"/>
</dbReference>
<dbReference type="RefSeq" id="XP_017997127.1">
    <property type="nucleotide sequence ID" value="XM_018141494.1"/>
</dbReference>
<evidence type="ECO:0000313" key="4">
    <source>
        <dbReference type="EMBL" id="KPI37164.1"/>
    </source>
</evidence>
<dbReference type="InterPro" id="IPR013595">
    <property type="entry name" value="Pept_S33_TAP-like_C"/>
</dbReference>
<dbReference type="OrthoDB" id="425534at2759"/>
<organism evidence="4 5">
    <name type="scientific">Cyphellophora attinorum</name>
    <dbReference type="NCBI Taxonomy" id="1664694"/>
    <lineage>
        <taxon>Eukaryota</taxon>
        <taxon>Fungi</taxon>
        <taxon>Dikarya</taxon>
        <taxon>Ascomycota</taxon>
        <taxon>Pezizomycotina</taxon>
        <taxon>Eurotiomycetes</taxon>
        <taxon>Chaetothyriomycetidae</taxon>
        <taxon>Chaetothyriales</taxon>
        <taxon>Cyphellophoraceae</taxon>
        <taxon>Cyphellophora</taxon>
    </lineage>
</organism>
<gene>
    <name evidence="4" type="ORF">AB675_1592</name>
</gene>
<proteinExistence type="inferred from homology"/>
<dbReference type="STRING" id="1664694.A0A0N1H077"/>
<dbReference type="Proteomes" id="UP000038010">
    <property type="component" value="Unassembled WGS sequence"/>
</dbReference>
<name>A0A0N1H077_9EURO</name>
<dbReference type="SUPFAM" id="SSF53474">
    <property type="entry name" value="alpha/beta-Hydrolases"/>
    <property type="match status" value="1"/>
</dbReference>
<keyword evidence="5" id="KW-1185">Reference proteome</keyword>
<dbReference type="AlphaFoldDB" id="A0A0N1H077"/>
<dbReference type="EMBL" id="LFJN01000025">
    <property type="protein sequence ID" value="KPI37164.1"/>
    <property type="molecule type" value="Genomic_DNA"/>
</dbReference>